<dbReference type="Gene3D" id="1.10.287.30">
    <property type="entry name" value="E2 (early) protein, N terminal domain, subdomain 1"/>
    <property type="match status" value="1"/>
</dbReference>
<evidence type="ECO:0000256" key="3">
    <source>
        <dbReference type="ARBA" id="ARBA00022491"/>
    </source>
</evidence>
<gene>
    <name evidence="12 15" type="primary">E2</name>
</gene>
<comment type="subunit">
    <text evidence="12">Binds DNA as homodimer. Interacts with protein E1; this interaction greatly increases E1 DNA-binding activity. Interacts with protein L1; this interaction enhances E2-dependent replication and transcription activation. Interacts with protein L2; this interaction inhibits E2 transcriptional activity but not DNA replication function E2. Interacts with protein E7; this interaction inhibits E7 oncogenic activity. Interacts with host TAF1; this interaction modulates E2-dependent transcriptional regulation. Interacts with host BRD4; this interaction mediates E2 transcriptional activation function. Additionally, the interaction with host BRD4 on mitotic chromosomes mediates tethering of the viral genome. Interacts with host TOPBP1; this interaction is required for optimal viral DNA replication.</text>
</comment>
<comment type="PTM">
    <text evidence="12">Phosphorylated.</text>
</comment>
<dbReference type="SUPFAM" id="SSF54957">
    <property type="entry name" value="Viral DNA-binding domain"/>
    <property type="match status" value="1"/>
</dbReference>
<dbReference type="InterPro" id="IPR033668">
    <property type="entry name" value="Reg_prot_E2"/>
</dbReference>
<evidence type="ECO:0000256" key="9">
    <source>
        <dbReference type="ARBA" id="ARBA00023125"/>
    </source>
</evidence>
<organism evidence="15 16">
    <name type="scientific">Macaca fascicularis papillomavirus 11</name>
    <dbReference type="NCBI Taxonomy" id="656889"/>
    <lineage>
        <taxon>Viruses</taxon>
        <taxon>Monodnaviria</taxon>
        <taxon>Shotokuvirae</taxon>
        <taxon>Cossaviricota</taxon>
        <taxon>Papovaviricetes</taxon>
        <taxon>Zurhausenvirales</taxon>
        <taxon>Papillomaviridae</taxon>
        <taxon>Firstpapillomavirinae</taxon>
        <taxon>Alphapapillomavirus</taxon>
        <taxon>Rhesus papillomavirus type 1</taxon>
    </lineage>
</organism>
<reference evidence="15 16" key="1">
    <citation type="journal article" date="2009" name="Virology">
        <title>Genomic diversity and interspecies host infection of alpha12 Macaca fascicularis papillomaviruses (MfPVs).</title>
        <authorList>
            <person name="Chen Z."/>
            <person name="van Doorslaer K."/>
            <person name="Desalle R."/>
            <person name="Wood C.E."/>
            <person name="Kaplan J.R."/>
            <person name="Wagner J.D."/>
            <person name="Burk R.D."/>
        </authorList>
    </citation>
    <scope>NUCLEOTIDE SEQUENCE [LARGE SCALE GENOMIC DNA]</scope>
    <source>
        <strain evidence="15">Mac1637</strain>
    </source>
</reference>
<dbReference type="InterPro" id="IPR036050">
    <property type="entry name" value="Regulatory_protein_E2_N"/>
</dbReference>
<sequence>MESLADRLNVCQDKILSLYEADRDDLQAQIEHWRCVRLENALLYKAREMGMHSINHQAVPVLAVSKAKGHDAIEMQMALEGLSKSNFSTERWTLGDTSLERWRAEPQGCFKKRGVEVEVRYDCEKDNAMVYTLWTDIYVMGDAGWTKVSGHVDYNGLSYCCDGCTMYYVEFAKDASRYGKKNIWEVHVGGKVIHCSDSVSSSTTSVTVPIVETPARLQHTPQTQPASFVGERRQTPAAKRPRTSDCTDAAAVRALDHKSHTLLTGGGSHDPARSCHYGETAPIVHLKGEPNGLKCLRYRLGKYKHLYQNISSTWHWTDSNCKKAIVTVTYCSELQRTQFLQTVKIPQTVTVSKGVMSL</sequence>
<dbReference type="Proteomes" id="UP000164817">
    <property type="component" value="Segment"/>
</dbReference>
<accession>C7DY56</accession>
<dbReference type="InterPro" id="IPR012677">
    <property type="entry name" value="Nucleotide-bd_a/b_plait_sf"/>
</dbReference>
<keyword evidence="11 12" id="KW-0804">Transcription</keyword>
<comment type="PTM">
    <text evidence="12">Sumoylation plays a regulatory role in E2 transcriptional activity.</text>
</comment>
<feature type="region of interest" description="Transactivation domain" evidence="12">
    <location>
        <begin position="1"/>
        <end position="200"/>
    </location>
</feature>
<feature type="domain" description="Papillomavirus E2 N-terminal" evidence="13">
    <location>
        <begin position="1"/>
        <end position="196"/>
    </location>
</feature>
<evidence type="ECO:0000313" key="15">
    <source>
        <dbReference type="EMBL" id="ACT32131.1"/>
    </source>
</evidence>
<dbReference type="InterPro" id="IPR042503">
    <property type="entry name" value="Regulatory_protein_E2_N_1"/>
</dbReference>
<dbReference type="Pfam" id="PF00511">
    <property type="entry name" value="PPV_E2_C"/>
    <property type="match status" value="1"/>
</dbReference>
<evidence type="ECO:0000256" key="1">
    <source>
        <dbReference type="ARBA" id="ARBA00004147"/>
    </source>
</evidence>
<dbReference type="GO" id="GO:0003677">
    <property type="term" value="F:DNA binding"/>
    <property type="evidence" value="ECO:0007669"/>
    <property type="project" value="UniProtKB-UniRule"/>
</dbReference>
<dbReference type="Gene3D" id="2.170.200.10">
    <property type="entry name" value="Papillomavirus E2 early protein domain"/>
    <property type="match status" value="1"/>
</dbReference>
<dbReference type="GO" id="GO:0006275">
    <property type="term" value="P:regulation of DNA replication"/>
    <property type="evidence" value="ECO:0007669"/>
    <property type="project" value="UniProtKB-UniRule"/>
</dbReference>
<evidence type="ECO:0000256" key="5">
    <source>
        <dbReference type="ARBA" id="ARBA00022553"/>
    </source>
</evidence>
<evidence type="ECO:0000256" key="10">
    <source>
        <dbReference type="ARBA" id="ARBA00023159"/>
    </source>
</evidence>
<keyword evidence="3 12" id="KW-0678">Repressor</keyword>
<dbReference type="InterPro" id="IPR035975">
    <property type="entry name" value="E2/EBNA1_C_sf"/>
</dbReference>
<dbReference type="Gene3D" id="3.30.70.330">
    <property type="match status" value="1"/>
</dbReference>
<keyword evidence="12" id="KW-1017">Isopeptide bond</keyword>
<dbReference type="GO" id="GO:0006351">
    <property type="term" value="P:DNA-templated transcription"/>
    <property type="evidence" value="ECO:0007669"/>
    <property type="project" value="UniProtKB-UniRule"/>
</dbReference>
<keyword evidence="7 12" id="KW-0235">DNA replication</keyword>
<evidence type="ECO:0000313" key="16">
    <source>
        <dbReference type="Proteomes" id="UP000164817"/>
    </source>
</evidence>
<dbReference type="InterPro" id="IPR042504">
    <property type="entry name" value="Regulatory_protein_E2_N_2"/>
</dbReference>
<comment type="subcellular location">
    <subcellularLocation>
        <location evidence="1 12">Host nucleus</location>
    </subcellularLocation>
</comment>
<dbReference type="GO" id="GO:0000166">
    <property type="term" value="F:nucleotide binding"/>
    <property type="evidence" value="ECO:0007669"/>
    <property type="project" value="UniProtKB-UniRule"/>
</dbReference>
<feature type="domain" description="Papillomavirus E2 C-terminal" evidence="14">
    <location>
        <begin position="282"/>
        <end position="356"/>
    </location>
</feature>
<evidence type="ECO:0000259" key="13">
    <source>
        <dbReference type="Pfam" id="PF00508"/>
    </source>
</evidence>
<dbReference type="GO" id="GO:0042025">
    <property type="term" value="C:host cell nucleus"/>
    <property type="evidence" value="ECO:0007669"/>
    <property type="project" value="UniProtKB-SubCell"/>
</dbReference>
<protein>
    <recommendedName>
        <fullName evidence="12">Regulatory protein E2</fullName>
    </recommendedName>
</protein>
<evidence type="ECO:0000256" key="8">
    <source>
        <dbReference type="ARBA" id="ARBA00023015"/>
    </source>
</evidence>
<evidence type="ECO:0000256" key="2">
    <source>
        <dbReference type="ARBA" id="ARBA00007794"/>
    </source>
</evidence>
<feature type="cross-link" description="Glycyl lysine isopeptide (Lys-Gly) (interchain with G-Cter in SUMO)" evidence="12">
    <location>
        <position position="287"/>
    </location>
</feature>
<comment type="function">
    <text evidence="12">Plays a role in the initiation of viral DNA replication. A dimer of E2 interacts with a dimer of E1 in order to improve specificity of E1 DNA binding activity. Once the complex recognizes and binds DNA at specific sites, the E2 dimer is removed from DNA. E2 also regulates viral transcription through binding to the E2RE response element (5'-ACCNNNNNNGGT-3') present in multiple copies in the regulatory regions of the viral genome. Activates or represses transcription depending on E2RE's position with regards to proximal promoter elements including the TATA-box. Repression occurs by sterically hindering the assembly of the transcription initiation complex.</text>
</comment>
<dbReference type="GO" id="GO:0039693">
    <property type="term" value="P:viral DNA genome replication"/>
    <property type="evidence" value="ECO:0007669"/>
    <property type="project" value="UniProtKB-UniRule"/>
</dbReference>
<keyword evidence="10 12" id="KW-0010">Activator</keyword>
<evidence type="ECO:0000259" key="14">
    <source>
        <dbReference type="Pfam" id="PF00511"/>
    </source>
</evidence>
<keyword evidence="8 12" id="KW-0805">Transcription regulation</keyword>
<evidence type="ECO:0000256" key="12">
    <source>
        <dbReference type="HAMAP-Rule" id="MF_04001"/>
    </source>
</evidence>
<dbReference type="GO" id="GO:0006260">
    <property type="term" value="P:DNA replication"/>
    <property type="evidence" value="ECO:0007669"/>
    <property type="project" value="UniProtKB-KW"/>
</dbReference>
<dbReference type="SUPFAM" id="SSF51332">
    <property type="entry name" value="E2 regulatory, transactivation domain"/>
    <property type="match status" value="1"/>
</dbReference>
<evidence type="ECO:0000256" key="6">
    <source>
        <dbReference type="ARBA" id="ARBA00022562"/>
    </source>
</evidence>
<dbReference type="HAMAP" id="MF_04001">
    <property type="entry name" value="PPV_E2"/>
    <property type="match status" value="1"/>
</dbReference>
<keyword evidence="12" id="KW-0832">Ubl conjugation</keyword>
<comment type="similarity">
    <text evidence="12">Belongs to the papillomaviridae E2 protein family.</text>
</comment>
<dbReference type="EMBL" id="GQ227670">
    <property type="protein sequence ID" value="ACT32131.1"/>
    <property type="molecule type" value="Genomic_DNA"/>
</dbReference>
<proteinExistence type="inferred from homology"/>
<keyword evidence="4 12" id="KW-0244">Early protein</keyword>
<dbReference type="InterPro" id="IPR001866">
    <property type="entry name" value="PPV_E2_N"/>
</dbReference>
<comment type="similarity">
    <text evidence="2">Belongs to the papillomaviridae E8^E2C protein family.</text>
</comment>
<keyword evidence="5 12" id="KW-0597">Phosphoprotein</keyword>
<dbReference type="GO" id="GO:0003700">
    <property type="term" value="F:DNA-binding transcription factor activity"/>
    <property type="evidence" value="ECO:0007669"/>
    <property type="project" value="UniProtKB-UniRule"/>
</dbReference>
<keyword evidence="6 12" id="KW-1048">Host nucleus</keyword>
<name>C7DY56_RHPV1</name>
<dbReference type="InterPro" id="IPR000427">
    <property type="entry name" value="Papillomavirus_E2_C"/>
</dbReference>
<feature type="region of interest" description="DNA-binding domain" evidence="12">
    <location>
        <begin position="280"/>
        <end position="358"/>
    </location>
</feature>
<evidence type="ECO:0000256" key="11">
    <source>
        <dbReference type="ARBA" id="ARBA00023163"/>
    </source>
</evidence>
<dbReference type="Pfam" id="PF00508">
    <property type="entry name" value="PPV_E2_N"/>
    <property type="match status" value="1"/>
</dbReference>
<evidence type="ECO:0000256" key="7">
    <source>
        <dbReference type="ARBA" id="ARBA00022705"/>
    </source>
</evidence>
<evidence type="ECO:0000256" key="4">
    <source>
        <dbReference type="ARBA" id="ARBA00022518"/>
    </source>
</evidence>
<keyword evidence="9 12" id="KW-0238">DNA-binding</keyword>